<dbReference type="Pfam" id="PF16074">
    <property type="entry name" value="PilW"/>
    <property type="match status" value="1"/>
</dbReference>
<dbReference type="Pfam" id="PF07963">
    <property type="entry name" value="N_methyl"/>
    <property type="match status" value="1"/>
</dbReference>
<evidence type="ECO:0000313" key="2">
    <source>
        <dbReference type="EMBL" id="MCH4293319.1"/>
    </source>
</evidence>
<dbReference type="EMBL" id="JAKUDL010000001">
    <property type="protein sequence ID" value="MCH4293319.1"/>
    <property type="molecule type" value="Genomic_DNA"/>
</dbReference>
<evidence type="ECO:0000256" key="1">
    <source>
        <dbReference type="SAM" id="Phobius"/>
    </source>
</evidence>
<organism evidence="2 3">
    <name type="scientific">Shewanella zhuhaiensis</name>
    <dbReference type="NCBI Taxonomy" id="2919576"/>
    <lineage>
        <taxon>Bacteria</taxon>
        <taxon>Pseudomonadati</taxon>
        <taxon>Pseudomonadota</taxon>
        <taxon>Gammaproteobacteria</taxon>
        <taxon>Alteromonadales</taxon>
        <taxon>Shewanellaceae</taxon>
        <taxon>Shewanella</taxon>
    </lineage>
</organism>
<name>A0AAJ1BEI8_9GAMM</name>
<comment type="caution">
    <text evidence="2">The sequence shown here is derived from an EMBL/GenBank/DDBJ whole genome shotgun (WGS) entry which is preliminary data.</text>
</comment>
<dbReference type="RefSeq" id="WP_240589878.1">
    <property type="nucleotide sequence ID" value="NZ_JAKUDL010000001.1"/>
</dbReference>
<dbReference type="InterPro" id="IPR032092">
    <property type="entry name" value="PilW"/>
</dbReference>
<dbReference type="AlphaFoldDB" id="A0AAJ1BEI8"/>
<gene>
    <name evidence="2" type="ORF">MJ923_03230</name>
</gene>
<reference evidence="2 3" key="1">
    <citation type="submission" date="2022-02" db="EMBL/GenBank/DDBJ databases">
        <title>The genome sequence of Shewanella sp. 3B26.</title>
        <authorList>
            <person name="Du J."/>
        </authorList>
    </citation>
    <scope>NUCLEOTIDE SEQUENCE [LARGE SCALE GENOMIC DNA]</scope>
    <source>
        <strain evidence="2 3">3B26</strain>
    </source>
</reference>
<proteinExistence type="predicted"/>
<accession>A0AAJ1BEI8</accession>
<keyword evidence="1" id="KW-0472">Membrane</keyword>
<dbReference type="NCBIfam" id="TIGR02532">
    <property type="entry name" value="IV_pilin_GFxxxE"/>
    <property type="match status" value="1"/>
</dbReference>
<evidence type="ECO:0000313" key="3">
    <source>
        <dbReference type="Proteomes" id="UP001297581"/>
    </source>
</evidence>
<sequence length="324" mass="35505">MLTKLRIQRGFSLVELMVAMVIGLFLALGLAAMFNMSATNVTTTSQYGQLQENGRIALALMERDLSQLGFMADITGTDFIVGGNTTVEPVIPAASDCIGAGANNGSLPNNTPAHFRKLWGYENVVGGASLACLSGVAEETDVIQLKRLVGPNTLAPTNSSRIYVATTSNEAVFFQGSGTPPTLLNGRYWEYQHHVYYIAKNASEVPELRRKTLTANGMTNEEQLVEGIENMRILYGFDNDGDDTADSYMPAQNVSSLMWDNELFQRLVSLRVFLLVRSVEADRTYTNDVVYTLGDKTIGPKGDGFRRRVVSTTIVLENPVLIRN</sequence>
<dbReference type="PROSITE" id="PS00409">
    <property type="entry name" value="PROKAR_NTER_METHYL"/>
    <property type="match status" value="1"/>
</dbReference>
<dbReference type="Proteomes" id="UP001297581">
    <property type="component" value="Unassembled WGS sequence"/>
</dbReference>
<keyword evidence="1" id="KW-1133">Transmembrane helix</keyword>
<protein>
    <submittedName>
        <fullName evidence="2">PilW family protein</fullName>
    </submittedName>
</protein>
<keyword evidence="1" id="KW-0812">Transmembrane</keyword>
<feature type="transmembrane region" description="Helical" evidence="1">
    <location>
        <begin position="12"/>
        <end position="34"/>
    </location>
</feature>
<keyword evidence="3" id="KW-1185">Reference proteome</keyword>
<dbReference type="GO" id="GO:0043683">
    <property type="term" value="P:type IV pilus assembly"/>
    <property type="evidence" value="ECO:0007669"/>
    <property type="project" value="InterPro"/>
</dbReference>
<dbReference type="InterPro" id="IPR012902">
    <property type="entry name" value="N_methyl_site"/>
</dbReference>